<name>A0A392UXK3_9FABA</name>
<sequence length="62" mass="6631">SPRVPWGWGWGQIFPRGDGDGDKYSPVGTLGRGTGKLPPHIPRPVDILSASTSHSSRTPKLP</sequence>
<dbReference type="EMBL" id="LXQA010980125">
    <property type="protein sequence ID" value="MCI79729.1"/>
    <property type="molecule type" value="Genomic_DNA"/>
</dbReference>
<proteinExistence type="predicted"/>
<evidence type="ECO:0000256" key="1">
    <source>
        <dbReference type="SAM" id="MobiDB-lite"/>
    </source>
</evidence>
<evidence type="ECO:0000313" key="3">
    <source>
        <dbReference type="Proteomes" id="UP000265520"/>
    </source>
</evidence>
<protein>
    <submittedName>
        <fullName evidence="2">Uncharacterized protein</fullName>
    </submittedName>
</protein>
<dbReference type="AlphaFoldDB" id="A0A392UXK3"/>
<feature type="region of interest" description="Disordered" evidence="1">
    <location>
        <begin position="1"/>
        <end position="62"/>
    </location>
</feature>
<organism evidence="2 3">
    <name type="scientific">Trifolium medium</name>
    <dbReference type="NCBI Taxonomy" id="97028"/>
    <lineage>
        <taxon>Eukaryota</taxon>
        <taxon>Viridiplantae</taxon>
        <taxon>Streptophyta</taxon>
        <taxon>Embryophyta</taxon>
        <taxon>Tracheophyta</taxon>
        <taxon>Spermatophyta</taxon>
        <taxon>Magnoliopsida</taxon>
        <taxon>eudicotyledons</taxon>
        <taxon>Gunneridae</taxon>
        <taxon>Pentapetalae</taxon>
        <taxon>rosids</taxon>
        <taxon>fabids</taxon>
        <taxon>Fabales</taxon>
        <taxon>Fabaceae</taxon>
        <taxon>Papilionoideae</taxon>
        <taxon>50 kb inversion clade</taxon>
        <taxon>NPAAA clade</taxon>
        <taxon>Hologalegina</taxon>
        <taxon>IRL clade</taxon>
        <taxon>Trifolieae</taxon>
        <taxon>Trifolium</taxon>
    </lineage>
</organism>
<dbReference type="Proteomes" id="UP000265520">
    <property type="component" value="Unassembled WGS sequence"/>
</dbReference>
<accession>A0A392UXK3</accession>
<evidence type="ECO:0000313" key="2">
    <source>
        <dbReference type="EMBL" id="MCI79729.1"/>
    </source>
</evidence>
<feature type="compositionally biased region" description="Polar residues" evidence="1">
    <location>
        <begin position="49"/>
        <end position="62"/>
    </location>
</feature>
<keyword evidence="3" id="KW-1185">Reference proteome</keyword>
<reference evidence="2 3" key="1">
    <citation type="journal article" date="2018" name="Front. Plant Sci.">
        <title>Red Clover (Trifolium pratense) and Zigzag Clover (T. medium) - A Picture of Genomic Similarities and Differences.</title>
        <authorList>
            <person name="Dluhosova J."/>
            <person name="Istvanek J."/>
            <person name="Nedelnik J."/>
            <person name="Repkova J."/>
        </authorList>
    </citation>
    <scope>NUCLEOTIDE SEQUENCE [LARGE SCALE GENOMIC DNA]</scope>
    <source>
        <strain evidence="3">cv. 10/8</strain>
        <tissue evidence="2">Leaf</tissue>
    </source>
</reference>
<comment type="caution">
    <text evidence="2">The sequence shown here is derived from an EMBL/GenBank/DDBJ whole genome shotgun (WGS) entry which is preliminary data.</text>
</comment>
<feature type="non-terminal residue" evidence="2">
    <location>
        <position position="1"/>
    </location>
</feature>